<keyword evidence="4" id="KW-1185">Reference proteome</keyword>
<organism evidence="3 4">
    <name type="scientific">Rarobacter incanus</name>
    <dbReference type="NCBI Taxonomy" id="153494"/>
    <lineage>
        <taxon>Bacteria</taxon>
        <taxon>Bacillati</taxon>
        <taxon>Actinomycetota</taxon>
        <taxon>Actinomycetes</taxon>
        <taxon>Micrococcales</taxon>
        <taxon>Rarobacteraceae</taxon>
        <taxon>Rarobacter</taxon>
    </lineage>
</organism>
<dbReference type="Pfam" id="PF07907">
    <property type="entry name" value="YibE_F"/>
    <property type="match status" value="1"/>
</dbReference>
<dbReference type="Proteomes" id="UP000316181">
    <property type="component" value="Unassembled WGS sequence"/>
</dbReference>
<feature type="transmembrane region" description="Helical" evidence="2">
    <location>
        <begin position="184"/>
        <end position="204"/>
    </location>
</feature>
<keyword evidence="2" id="KW-0812">Transmembrane</keyword>
<gene>
    <name evidence="3" type="ORF">FB389_1662</name>
</gene>
<feature type="transmembrane region" description="Helical" evidence="2">
    <location>
        <begin position="381"/>
        <end position="403"/>
    </location>
</feature>
<evidence type="ECO:0000256" key="1">
    <source>
        <dbReference type="SAM" id="MobiDB-lite"/>
    </source>
</evidence>
<reference evidence="3 4" key="1">
    <citation type="submission" date="2019-06" db="EMBL/GenBank/DDBJ databases">
        <title>Sequencing the genomes of 1000 actinobacteria strains.</title>
        <authorList>
            <person name="Klenk H.-P."/>
        </authorList>
    </citation>
    <scope>NUCLEOTIDE SEQUENCE [LARGE SCALE GENOMIC DNA]</scope>
    <source>
        <strain evidence="3 4">DSM 10596</strain>
    </source>
</reference>
<comment type="caution">
    <text evidence="3">The sequence shown here is derived from an EMBL/GenBank/DDBJ whole genome shotgun (WGS) entry which is preliminary data.</text>
</comment>
<proteinExistence type="predicted"/>
<dbReference type="EMBL" id="VFNV01000001">
    <property type="protein sequence ID" value="TQK76959.1"/>
    <property type="molecule type" value="Genomic_DNA"/>
</dbReference>
<dbReference type="PANTHER" id="PTHR41771">
    <property type="entry name" value="MEMBRANE PROTEIN-RELATED"/>
    <property type="match status" value="1"/>
</dbReference>
<evidence type="ECO:0000256" key="2">
    <source>
        <dbReference type="SAM" id="Phobius"/>
    </source>
</evidence>
<accession>A0A542SQR6</accession>
<feature type="transmembrane region" description="Helical" evidence="2">
    <location>
        <begin position="237"/>
        <end position="256"/>
    </location>
</feature>
<dbReference type="PANTHER" id="PTHR41771:SF1">
    <property type="entry name" value="MEMBRANE PROTEIN"/>
    <property type="match status" value="1"/>
</dbReference>
<feature type="transmembrane region" description="Helical" evidence="2">
    <location>
        <begin position="159"/>
        <end position="177"/>
    </location>
</feature>
<evidence type="ECO:0000313" key="4">
    <source>
        <dbReference type="Proteomes" id="UP000316181"/>
    </source>
</evidence>
<keyword evidence="2" id="KW-1133">Transmembrane helix</keyword>
<evidence type="ECO:0000313" key="3">
    <source>
        <dbReference type="EMBL" id="TQK76959.1"/>
    </source>
</evidence>
<feature type="region of interest" description="Disordered" evidence="1">
    <location>
        <begin position="405"/>
        <end position="451"/>
    </location>
</feature>
<keyword evidence="2" id="KW-0472">Membrane</keyword>
<name>A0A542SQR6_9MICO</name>
<feature type="transmembrane region" description="Helical" evidence="2">
    <location>
        <begin position="210"/>
        <end position="228"/>
    </location>
</feature>
<feature type="transmembrane region" description="Helical" evidence="2">
    <location>
        <begin position="340"/>
        <end position="361"/>
    </location>
</feature>
<sequence length="451" mass="47006">MGAHSAHGHAHSQSRIAVSDRRAIRIVIAVIIPVIIGTIAAMAALWPNRDKLPDSIPITDPSAVIMYATITTAGNSTTTDVGAVITKIPASSAKQLQEAGEQVPAVGTEMRLYMSYEQLNVGVEPGSKARIVYLPYAVGVDDGSGNEASPYVFLDYDRSAPIGVLAVIYALLVLVVARWRGLAAFIGLGLSMAVLAYFTLPALLAGGPPLPIALVSSVAIMLVSLYVAHGVSVRTSAALLGTVVGLALTTGIAWWATKNAQLTGMTSDEALSLPSYVPGLDLRGLVMCGIVLAGLGVLNDVTVTQASAVWEMRELAPHATRWQLFRGALRIGRDHIASTVYTIVFAYLGASLPLFMLVVLQEQSIATSITSGSIAEEVVRTLVSSIGLVLAIPITTVLATILAPGHQSSAPPREPSSDAPGDEPSLPSPAAGSELGDEPAPGAFDVPGWRR</sequence>
<dbReference type="InterPro" id="IPR012507">
    <property type="entry name" value="YibE_F"/>
</dbReference>
<feature type="transmembrane region" description="Helical" evidence="2">
    <location>
        <begin position="23"/>
        <end position="46"/>
    </location>
</feature>
<protein>
    <submittedName>
        <fullName evidence="3">YibE/F-like protein</fullName>
    </submittedName>
</protein>
<dbReference type="AlphaFoldDB" id="A0A542SQR6"/>
<dbReference type="RefSeq" id="WP_246043592.1">
    <property type="nucleotide sequence ID" value="NZ_BAAATB010000004.1"/>
</dbReference>